<feature type="signal peptide" evidence="7">
    <location>
        <begin position="1"/>
        <end position="32"/>
    </location>
</feature>
<feature type="domain" description="GW" evidence="8">
    <location>
        <begin position="323"/>
        <end position="396"/>
    </location>
</feature>
<dbReference type="GO" id="GO:0030288">
    <property type="term" value="C:outer membrane-bounded periplasmic space"/>
    <property type="evidence" value="ECO:0007669"/>
    <property type="project" value="TreeGrafter"/>
</dbReference>
<evidence type="ECO:0000256" key="3">
    <source>
        <dbReference type="ARBA" id="ARBA00022525"/>
    </source>
</evidence>
<dbReference type="GO" id="GO:0071555">
    <property type="term" value="P:cell wall organization"/>
    <property type="evidence" value="ECO:0007669"/>
    <property type="project" value="UniProtKB-KW"/>
</dbReference>
<keyword evidence="3" id="KW-0964">Secreted</keyword>
<dbReference type="Gene3D" id="4.10.80.30">
    <property type="entry name" value="DNA polymerase, domain 6"/>
    <property type="match status" value="1"/>
</dbReference>
<organism evidence="9 10">
    <name type="scientific">Carnobacterium iners</name>
    <dbReference type="NCBI Taxonomy" id="1073423"/>
    <lineage>
        <taxon>Bacteria</taxon>
        <taxon>Bacillati</taxon>
        <taxon>Bacillota</taxon>
        <taxon>Bacilli</taxon>
        <taxon>Lactobacillales</taxon>
        <taxon>Carnobacteriaceae</taxon>
        <taxon>Carnobacterium</taxon>
    </lineage>
</organism>
<evidence type="ECO:0000256" key="7">
    <source>
        <dbReference type="SAM" id="SignalP"/>
    </source>
</evidence>
<feature type="domain" description="GW" evidence="8">
    <location>
        <begin position="242"/>
        <end position="320"/>
    </location>
</feature>
<dbReference type="EMBL" id="FXBJ01000002">
    <property type="protein sequence ID" value="SMH33798.1"/>
    <property type="molecule type" value="Genomic_DNA"/>
</dbReference>
<dbReference type="Proteomes" id="UP000193435">
    <property type="component" value="Unassembled WGS sequence"/>
</dbReference>
<dbReference type="GO" id="GO:0008745">
    <property type="term" value="F:N-acetylmuramoyl-L-alanine amidase activity"/>
    <property type="evidence" value="ECO:0007669"/>
    <property type="project" value="InterPro"/>
</dbReference>
<keyword evidence="6" id="KW-0961">Cell wall biogenesis/degradation</keyword>
<feature type="domain" description="GW" evidence="8">
    <location>
        <begin position="398"/>
        <end position="475"/>
    </location>
</feature>
<protein>
    <submittedName>
        <fullName evidence="9">N-acetylmuramoyl-L-alanine amidase</fullName>
    </submittedName>
</protein>
<evidence type="ECO:0000259" key="8">
    <source>
        <dbReference type="PROSITE" id="PS51780"/>
    </source>
</evidence>
<dbReference type="SUPFAM" id="SSF82057">
    <property type="entry name" value="Prokaryotic SH3-related domain"/>
    <property type="match status" value="10"/>
</dbReference>
<feature type="domain" description="GW" evidence="8">
    <location>
        <begin position="863"/>
        <end position="940"/>
    </location>
</feature>
<feature type="domain" description="GW" evidence="8">
    <location>
        <begin position="708"/>
        <end position="785"/>
    </location>
</feature>
<dbReference type="InterPro" id="IPR025987">
    <property type="entry name" value="GW_dom"/>
</dbReference>
<evidence type="ECO:0000313" key="9">
    <source>
        <dbReference type="EMBL" id="SMH33798.1"/>
    </source>
</evidence>
<comment type="similarity">
    <text evidence="2">Belongs to the glycosyl hydrolase 73 family.</text>
</comment>
<dbReference type="PANTHER" id="PTHR30404">
    <property type="entry name" value="N-ACETYLMURAMOYL-L-ALANINE AMIDASE"/>
    <property type="match status" value="1"/>
</dbReference>
<feature type="domain" description="GW" evidence="8">
    <location>
        <begin position="553"/>
        <end position="630"/>
    </location>
</feature>
<dbReference type="PROSITE" id="PS51780">
    <property type="entry name" value="GW"/>
    <property type="match status" value="10"/>
</dbReference>
<dbReference type="InterPro" id="IPR002508">
    <property type="entry name" value="MurNAc-LAA_cat"/>
</dbReference>
<dbReference type="GO" id="GO:0005576">
    <property type="term" value="C:extracellular region"/>
    <property type="evidence" value="ECO:0007669"/>
    <property type="project" value="UniProtKB-SubCell"/>
</dbReference>
<sequence>MKVSKNFFGKVIILAMVGTLVGPSFLSTTVSAVENNNIETSVSTYNLNATPISKKTAFINATSAYATSVANEYGIYPSVMLAQAALESDWGTSMLAYNPNFNYFGIKGSYNNNFFTKYTREYSEKDGWTIIKANFKKYLSVNSAFIDYADKLTKGPGWDNENGSWDKNFYSGTWRINADTYKDATKSLLNKYATDPNYNTKLDAIIETYNLTRFDKMTSIDLNTINLEASLAGINYDEVISTTDVKDYSMHINSQSEGIYTAPKDTENSKILSTTMEYLNRKVFVKEEKKTKNGSTWAYITLDGKELGWIDIKGLTSFDVTLSEKNINYTAKITRKTDGINTLPYGLEGSKLVVMSSGYYGKDVTITKEMVTTRATWSYIKDLGWIDKKGLDIEKITAVEDTSYYKRIGRKTDGINTQPWGTEGFALNYLSSNFFGKQVKVIKEATTRRSTWAYITLDGKELGWIDIKGLTSSDVTLSEKNIDYTAKITRKTDGINTLPYGLEGSLLVSMSSGYYGKDVTITKEMVTTRATWSYIKDLGWIDKKGLDIEKITAVKDTSYYKRIGRKTDGINTQPWGTEGFALNYLSSNFFGKQVKVIKEATTRRSTWAYITLDGKELGWIDIKGLTSSDVTLSEKNIDYTAKITRKTDGINTLPYGLEGSLLVSMSSGYYGKDVTITKEMVTTRATWSYIKDLGWIDKKGLDIEKITAVKDTSYYKRIGRKTDGINTQPWGTEGFALNYLSSNFFGKQVKVIKEATTRRSTWAYITLDGKELGWIDIKGLTSSDVTLSEKNIDYTAKITRKTDGINTLPYGLEGSLLVSMSSGYYGKDVTITKEMVTTRATWSYIKDLGWIDKKGLDIEKITAVKDTSYYKRIGRKTDGINTQPWGTEGFALNYLSSNFFGKQVKVIKEATTRRSTWAYITLDGKELGWIDIKGLTSSDVTLSEKNINYTAKITRKTDGINTLPYGLEGSLLVSMSSDYYGENITVAKEMVTTRATWALIYFEGKNLGWVDKRGLNRIDLFKNVVVLDPGHGGTDPGARAGGINEKDLNLTVAKKVELKLEQAGYEVVMTRSTDKFLELSERAATANRANPDIFVSIHTNSFNTLVYGIETFSYNKNGDPNNILKANDPSRLLNSSLLSQNIQNSLISNTNAFNRGAKKANFHVVRETWMPAVLVEIGFVDNTTERNKLVTNTYQEKIATGIVGGIQTYFKNIN</sequence>
<comment type="subcellular location">
    <subcellularLocation>
        <location evidence="1">Secreted</location>
    </subcellularLocation>
</comment>
<dbReference type="GO" id="GO:0009253">
    <property type="term" value="P:peptidoglycan catabolic process"/>
    <property type="evidence" value="ECO:0007669"/>
    <property type="project" value="InterPro"/>
</dbReference>
<dbReference type="InterPro" id="IPR038200">
    <property type="entry name" value="GW_dom_sf"/>
</dbReference>
<keyword evidence="4 7" id="KW-0732">Signal</keyword>
<dbReference type="STRING" id="1073423.SAMN04488700_1570"/>
<dbReference type="Gene3D" id="1.10.530.10">
    <property type="match status" value="1"/>
</dbReference>
<feature type="domain" description="GW" evidence="8">
    <location>
        <begin position="943"/>
        <end position="1020"/>
    </location>
</feature>
<feature type="domain" description="GW" evidence="8">
    <location>
        <begin position="788"/>
        <end position="861"/>
    </location>
</feature>
<keyword evidence="10" id="KW-1185">Reference proteome</keyword>
<name>A0A1X7NAK7_9LACT</name>
<evidence type="ECO:0000256" key="6">
    <source>
        <dbReference type="ARBA" id="ARBA00023316"/>
    </source>
</evidence>
<feature type="chain" id="PRO_5010883181" evidence="7">
    <location>
        <begin position="33"/>
        <end position="1214"/>
    </location>
</feature>
<proteinExistence type="inferred from homology"/>
<dbReference type="SMART" id="SM00047">
    <property type="entry name" value="LYZ2"/>
    <property type="match status" value="1"/>
</dbReference>
<dbReference type="Pfam" id="PF01832">
    <property type="entry name" value="Glucosaminidase"/>
    <property type="match status" value="1"/>
</dbReference>
<evidence type="ECO:0000256" key="5">
    <source>
        <dbReference type="ARBA" id="ARBA00022801"/>
    </source>
</evidence>
<dbReference type="Gene3D" id="2.30.30.170">
    <property type="match status" value="10"/>
</dbReference>
<evidence type="ECO:0000256" key="2">
    <source>
        <dbReference type="ARBA" id="ARBA00010266"/>
    </source>
</evidence>
<dbReference type="SMART" id="SM00646">
    <property type="entry name" value="Ami_3"/>
    <property type="match status" value="1"/>
</dbReference>
<reference evidence="9 10" key="1">
    <citation type="submission" date="2017-04" db="EMBL/GenBank/DDBJ databases">
        <authorList>
            <person name="Afonso C.L."/>
            <person name="Miller P.J."/>
            <person name="Scott M.A."/>
            <person name="Spackman E."/>
            <person name="Goraichik I."/>
            <person name="Dimitrov K.M."/>
            <person name="Suarez D.L."/>
            <person name="Swayne D.E."/>
        </authorList>
    </citation>
    <scope>NUCLEOTIDE SEQUENCE [LARGE SCALE GENOMIC DNA]</scope>
    <source>
        <strain evidence="9 10">LMG26642</strain>
    </source>
</reference>
<evidence type="ECO:0000313" key="10">
    <source>
        <dbReference type="Proteomes" id="UP000193435"/>
    </source>
</evidence>
<evidence type="ECO:0000256" key="4">
    <source>
        <dbReference type="ARBA" id="ARBA00022729"/>
    </source>
</evidence>
<dbReference type="PANTHER" id="PTHR30404:SF0">
    <property type="entry name" value="N-ACETYLMURAMOYL-L-ALANINE AMIDASE AMIC"/>
    <property type="match status" value="1"/>
</dbReference>
<dbReference type="Gene3D" id="3.40.630.40">
    <property type="entry name" value="Zn-dependent exopeptidases"/>
    <property type="match status" value="1"/>
</dbReference>
<dbReference type="InterPro" id="IPR050695">
    <property type="entry name" value="N-acetylmuramoyl_amidase_3"/>
</dbReference>
<feature type="domain" description="GW" evidence="8">
    <location>
        <begin position="478"/>
        <end position="551"/>
    </location>
</feature>
<dbReference type="AlphaFoldDB" id="A0A1X7NAK7"/>
<dbReference type="NCBIfam" id="NF033202">
    <property type="entry name" value="GW_glycos_SH3"/>
    <property type="match status" value="1"/>
</dbReference>
<accession>A0A1X7NAK7</accession>
<dbReference type="InterPro" id="IPR002901">
    <property type="entry name" value="MGlyc_endo_b_GlcNAc-like_dom"/>
</dbReference>
<feature type="domain" description="GW" evidence="8">
    <location>
        <begin position="633"/>
        <end position="706"/>
    </location>
</feature>
<keyword evidence="5" id="KW-0378">Hydrolase</keyword>
<evidence type="ECO:0000256" key="1">
    <source>
        <dbReference type="ARBA" id="ARBA00004613"/>
    </source>
</evidence>
<dbReference type="Pfam" id="PF13457">
    <property type="entry name" value="GW"/>
    <property type="match status" value="10"/>
</dbReference>
<dbReference type="SUPFAM" id="SSF53187">
    <property type="entry name" value="Zn-dependent exopeptidases"/>
    <property type="match status" value="1"/>
</dbReference>
<gene>
    <name evidence="9" type="ORF">SAMN04488700_1570</name>
</gene>
<dbReference type="GO" id="GO:0004040">
    <property type="term" value="F:amidase activity"/>
    <property type="evidence" value="ECO:0007669"/>
    <property type="project" value="InterPro"/>
</dbReference>
<dbReference type="Pfam" id="PF01520">
    <property type="entry name" value="Amidase_3"/>
    <property type="match status" value="1"/>
</dbReference>
<dbReference type="CDD" id="cd02696">
    <property type="entry name" value="MurNAc-LAA"/>
    <property type="match status" value="1"/>
</dbReference>